<keyword evidence="4" id="KW-1185">Reference proteome</keyword>
<accession>A0A852Y693</accession>
<keyword evidence="3" id="KW-0132">Cell division</keyword>
<keyword evidence="1" id="KW-0472">Membrane</keyword>
<dbReference type="RefSeq" id="WP_179565940.1">
    <property type="nucleotide sequence ID" value="NZ_JACBZY010000001.1"/>
</dbReference>
<organism evidence="3 4">
    <name type="scientific">Schumannella luteola</name>
    <dbReference type="NCBI Taxonomy" id="472059"/>
    <lineage>
        <taxon>Bacteria</taxon>
        <taxon>Bacillati</taxon>
        <taxon>Actinomycetota</taxon>
        <taxon>Actinomycetes</taxon>
        <taxon>Micrococcales</taxon>
        <taxon>Microbacteriaceae</taxon>
        <taxon>Schumannella</taxon>
    </lineage>
</organism>
<evidence type="ECO:0000313" key="4">
    <source>
        <dbReference type="Proteomes" id="UP000553888"/>
    </source>
</evidence>
<dbReference type="EMBL" id="JACBZY010000001">
    <property type="protein sequence ID" value="NYG98466.1"/>
    <property type="molecule type" value="Genomic_DNA"/>
</dbReference>
<proteinExistence type="predicted"/>
<gene>
    <name evidence="3" type="ORF">BJ979_001092</name>
</gene>
<keyword evidence="1" id="KW-1133">Transmembrane helix</keyword>
<keyword evidence="1" id="KW-0812">Transmembrane</keyword>
<name>A0A852Y693_9MICO</name>
<reference evidence="3 4" key="1">
    <citation type="submission" date="2020-07" db="EMBL/GenBank/DDBJ databases">
        <title>Sequencing the genomes of 1000 actinobacteria strains.</title>
        <authorList>
            <person name="Klenk H.-P."/>
        </authorList>
    </citation>
    <scope>NUCLEOTIDE SEQUENCE [LARGE SCALE GENOMIC DNA]</scope>
    <source>
        <strain evidence="3 4">DSM 23141</strain>
    </source>
</reference>
<sequence length="106" mass="11105">MGFDDGDFGGFDSGFATVFTIVAVIIVLGIIAVIVLAVRNGAKARRAGLDPTTLNTDIAIKVLQSEALRGEQSVEQRLAKLDELKASGAISPDEHAAARARILGEI</sequence>
<dbReference type="GO" id="GO:0051301">
    <property type="term" value="P:cell division"/>
    <property type="evidence" value="ECO:0007669"/>
    <property type="project" value="UniProtKB-KW"/>
</dbReference>
<dbReference type="Proteomes" id="UP000553888">
    <property type="component" value="Unassembled WGS sequence"/>
</dbReference>
<protein>
    <submittedName>
        <fullName evidence="3">Cell division protein FtsX</fullName>
    </submittedName>
</protein>
<keyword evidence="3" id="KW-0131">Cell cycle</keyword>
<dbReference type="Pfam" id="PF09851">
    <property type="entry name" value="SHOCT"/>
    <property type="match status" value="1"/>
</dbReference>
<comment type="caution">
    <text evidence="3">The sequence shown here is derived from an EMBL/GenBank/DDBJ whole genome shotgun (WGS) entry which is preliminary data.</text>
</comment>
<evidence type="ECO:0000259" key="2">
    <source>
        <dbReference type="Pfam" id="PF09851"/>
    </source>
</evidence>
<feature type="transmembrane region" description="Helical" evidence="1">
    <location>
        <begin position="15"/>
        <end position="38"/>
    </location>
</feature>
<dbReference type="InterPro" id="IPR018649">
    <property type="entry name" value="SHOCT"/>
</dbReference>
<dbReference type="AlphaFoldDB" id="A0A852Y693"/>
<evidence type="ECO:0000256" key="1">
    <source>
        <dbReference type="SAM" id="Phobius"/>
    </source>
</evidence>
<evidence type="ECO:0000313" key="3">
    <source>
        <dbReference type="EMBL" id="NYG98466.1"/>
    </source>
</evidence>
<feature type="domain" description="SHOCT" evidence="2">
    <location>
        <begin position="77"/>
        <end position="103"/>
    </location>
</feature>